<evidence type="ECO:0000256" key="4">
    <source>
        <dbReference type="ARBA" id="ARBA00038652"/>
    </source>
</evidence>
<reference evidence="6 7" key="1">
    <citation type="submission" date="2019-06" db="EMBL/GenBank/DDBJ databases">
        <title>Mycoplasma falconis type strain whole genome sequence.</title>
        <authorList>
            <person name="Spergser J."/>
        </authorList>
    </citation>
    <scope>NUCLEOTIDE SEQUENCE [LARGE SCALE GENOMIC DNA]</scope>
    <source>
        <strain evidence="6 7">ATCC 51372</strain>
    </source>
</reference>
<organism evidence="6 7">
    <name type="scientific">[Mycoplasma] falconis</name>
    <dbReference type="NCBI Taxonomy" id="92403"/>
    <lineage>
        <taxon>Bacteria</taxon>
        <taxon>Bacillati</taxon>
        <taxon>Mycoplasmatota</taxon>
        <taxon>Mycoplasmoidales</taxon>
        <taxon>Metamycoplasmataceae</taxon>
        <taxon>Metamycoplasma</taxon>
    </lineage>
</organism>
<comment type="caution">
    <text evidence="6">The sequence shown here is derived from an EMBL/GenBank/DDBJ whole genome shotgun (WGS) entry which is preliminary data.</text>
</comment>
<proteinExistence type="inferred from homology"/>
<dbReference type="Pfam" id="PF01420">
    <property type="entry name" value="Methylase_S"/>
    <property type="match status" value="1"/>
</dbReference>
<dbReference type="PANTHER" id="PTHR43140">
    <property type="entry name" value="TYPE-1 RESTRICTION ENZYME ECOKI SPECIFICITY PROTEIN"/>
    <property type="match status" value="1"/>
</dbReference>
<dbReference type="SUPFAM" id="SSF116734">
    <property type="entry name" value="DNA methylase specificity domain"/>
    <property type="match status" value="1"/>
</dbReference>
<dbReference type="GO" id="GO:0003677">
    <property type="term" value="F:DNA binding"/>
    <property type="evidence" value="ECO:0007669"/>
    <property type="project" value="UniProtKB-KW"/>
</dbReference>
<dbReference type="InterPro" id="IPR044946">
    <property type="entry name" value="Restrct_endonuc_typeI_TRD_sf"/>
</dbReference>
<dbReference type="Gene3D" id="3.90.220.20">
    <property type="entry name" value="DNA methylase specificity domains"/>
    <property type="match status" value="1"/>
</dbReference>
<feature type="non-terminal residue" evidence="6">
    <location>
        <position position="1"/>
    </location>
</feature>
<dbReference type="GO" id="GO:0009307">
    <property type="term" value="P:DNA restriction-modification system"/>
    <property type="evidence" value="ECO:0007669"/>
    <property type="project" value="UniProtKB-KW"/>
</dbReference>
<dbReference type="InterPro" id="IPR000055">
    <property type="entry name" value="Restrct_endonuc_typeI_TRD"/>
</dbReference>
<dbReference type="PANTHER" id="PTHR43140:SF1">
    <property type="entry name" value="TYPE I RESTRICTION ENZYME ECOKI SPECIFICITY SUBUNIT"/>
    <property type="match status" value="1"/>
</dbReference>
<evidence type="ECO:0000259" key="5">
    <source>
        <dbReference type="Pfam" id="PF01420"/>
    </source>
</evidence>
<evidence type="ECO:0000313" key="7">
    <source>
        <dbReference type="Proteomes" id="UP000319776"/>
    </source>
</evidence>
<dbReference type="EMBL" id="VFSS01000015">
    <property type="protein sequence ID" value="TPE56566.1"/>
    <property type="molecule type" value="Genomic_DNA"/>
</dbReference>
<comment type="similarity">
    <text evidence="1">Belongs to the type-I restriction system S methylase family.</text>
</comment>
<feature type="domain" description="Type I restriction modification DNA specificity" evidence="5">
    <location>
        <begin position="74"/>
        <end position="234"/>
    </location>
</feature>
<name>A0A501X7Y5_9BACT</name>
<accession>A0A501X7Y5</accession>
<keyword evidence="2" id="KW-0680">Restriction system</keyword>
<evidence type="ECO:0000256" key="2">
    <source>
        <dbReference type="ARBA" id="ARBA00022747"/>
    </source>
</evidence>
<dbReference type="RefSeq" id="WP_211333791.1">
    <property type="nucleotide sequence ID" value="NZ_VFSS01000015.1"/>
</dbReference>
<keyword evidence="7" id="KW-1185">Reference proteome</keyword>
<protein>
    <recommendedName>
        <fullName evidence="5">Type I restriction modification DNA specificity domain-containing protein</fullName>
    </recommendedName>
</protein>
<sequence>YAISGKLTKQLPSDSSVEDLLALIKKEKEKLIAEKKIKANKTSSYIYKKDNKWYEEVGGKVVDITEQIPFKIRDNWVWNRMGQVGKISSGLTPNKEAIFTYSRVDLVPFFKVSSMNDPENENILQKTNFYVPNKYKIEYPSIVFPKNGGAIYTNKRRVLLNNGSIDLNCSYIYPFVFNMFNYLYFWFSNINLSNFIVGTAVPTINSSILSNLLLPLPPLEEQQRIVNKLETVLPLIEKINK</sequence>
<evidence type="ECO:0000256" key="3">
    <source>
        <dbReference type="ARBA" id="ARBA00023125"/>
    </source>
</evidence>
<gene>
    <name evidence="6" type="ORF">FJO69_02905</name>
</gene>
<dbReference type="Proteomes" id="UP000319776">
    <property type="component" value="Unassembled WGS sequence"/>
</dbReference>
<dbReference type="AlphaFoldDB" id="A0A501X7Y5"/>
<dbReference type="InterPro" id="IPR051212">
    <property type="entry name" value="Type-I_RE_S_subunit"/>
</dbReference>
<evidence type="ECO:0000256" key="1">
    <source>
        <dbReference type="ARBA" id="ARBA00010923"/>
    </source>
</evidence>
<keyword evidence="3" id="KW-0238">DNA-binding</keyword>
<evidence type="ECO:0000313" key="6">
    <source>
        <dbReference type="EMBL" id="TPE56566.1"/>
    </source>
</evidence>
<comment type="subunit">
    <text evidence="4">The methyltransferase is composed of M and S polypeptides.</text>
</comment>